<dbReference type="Proteomes" id="UP000291259">
    <property type="component" value="Chromosome"/>
</dbReference>
<dbReference type="Gene3D" id="1.20.120.1220">
    <property type="match status" value="1"/>
</dbReference>
<dbReference type="GO" id="GO:0006465">
    <property type="term" value="P:signal peptide processing"/>
    <property type="evidence" value="ECO:0007669"/>
    <property type="project" value="TreeGrafter"/>
</dbReference>
<dbReference type="Pfam" id="PF01478">
    <property type="entry name" value="Peptidase_A24"/>
    <property type="match status" value="1"/>
</dbReference>
<evidence type="ECO:0000259" key="3">
    <source>
        <dbReference type="Pfam" id="PF01478"/>
    </source>
</evidence>
<dbReference type="PANTHER" id="PTHR30487:SF0">
    <property type="entry name" value="PREPILIN LEADER PEPTIDASE_N-METHYLTRANSFERASE-RELATED"/>
    <property type="match status" value="1"/>
</dbReference>
<proteinExistence type="inferred from homology"/>
<organism evidence="4 5">
    <name type="scientific">Agromyces protaetiae</name>
    <dbReference type="NCBI Taxonomy" id="2509455"/>
    <lineage>
        <taxon>Bacteria</taxon>
        <taxon>Bacillati</taxon>
        <taxon>Actinomycetota</taxon>
        <taxon>Actinomycetes</taxon>
        <taxon>Micrococcales</taxon>
        <taxon>Microbacteriaceae</taxon>
        <taxon>Agromyces</taxon>
    </lineage>
</organism>
<evidence type="ECO:0000313" key="5">
    <source>
        <dbReference type="Proteomes" id="UP000291259"/>
    </source>
</evidence>
<keyword evidence="5" id="KW-1185">Reference proteome</keyword>
<keyword evidence="2" id="KW-1133">Transmembrane helix</keyword>
<feature type="domain" description="Prepilin type IV endopeptidase peptidase" evidence="3">
    <location>
        <begin position="72"/>
        <end position="183"/>
    </location>
</feature>
<evidence type="ECO:0000313" key="4">
    <source>
        <dbReference type="EMBL" id="QAY72264.1"/>
    </source>
</evidence>
<comment type="similarity">
    <text evidence="1">Belongs to the peptidase A24 family.</text>
</comment>
<feature type="transmembrane region" description="Helical" evidence="2">
    <location>
        <begin position="151"/>
        <end position="184"/>
    </location>
</feature>
<dbReference type="GO" id="GO:0005886">
    <property type="term" value="C:plasma membrane"/>
    <property type="evidence" value="ECO:0007669"/>
    <property type="project" value="TreeGrafter"/>
</dbReference>
<dbReference type="EMBL" id="CP035491">
    <property type="protein sequence ID" value="QAY72264.1"/>
    <property type="molecule type" value="Genomic_DNA"/>
</dbReference>
<feature type="transmembrane region" description="Helical" evidence="2">
    <location>
        <begin position="93"/>
        <end position="112"/>
    </location>
</feature>
<dbReference type="InterPro" id="IPR050882">
    <property type="entry name" value="Prepilin_peptidase/N-MTase"/>
</dbReference>
<gene>
    <name evidence="4" type="ORF">ET445_01835</name>
</gene>
<dbReference type="PANTHER" id="PTHR30487">
    <property type="entry name" value="TYPE 4 PREPILIN-LIKE PROTEINS LEADER PEPTIDE-PROCESSING ENZYME"/>
    <property type="match status" value="1"/>
</dbReference>
<dbReference type="InterPro" id="IPR000045">
    <property type="entry name" value="Prepilin_IV_endopep_pep"/>
</dbReference>
<feature type="transmembrane region" description="Helical" evidence="2">
    <location>
        <begin position="41"/>
        <end position="61"/>
    </location>
</feature>
<sequence length="215" mass="22121">MPLSVSATVLIAVVLGGVLGWWPLASWAIHHFREAEVSERLVRVVAAATTAIVWGVVVWRVGVVPVLPAALAFTAASTVLAIIDVAEQRLPDRVVLSSLAVVAVLLLAASAVSGAWIALLWAFLGGLAMFASYFAIALLSPRSMGMGDVKLAALIGLLLGWLGLTAWLVGLVAAFLVGGVVALVALALRRVTLKGSIPFGPAMLAGGLIGVLFVS</sequence>
<feature type="transmembrane region" description="Helical" evidence="2">
    <location>
        <begin position="67"/>
        <end position="86"/>
    </location>
</feature>
<name>A0A4P6F916_9MICO</name>
<evidence type="ECO:0000256" key="1">
    <source>
        <dbReference type="ARBA" id="ARBA00005801"/>
    </source>
</evidence>
<dbReference type="RefSeq" id="WP_129188315.1">
    <property type="nucleotide sequence ID" value="NZ_CP035491.1"/>
</dbReference>
<keyword evidence="2" id="KW-0472">Membrane</keyword>
<accession>A0A4P6F916</accession>
<dbReference type="KEGG" id="agf:ET445_01835"/>
<feature type="transmembrane region" description="Helical" evidence="2">
    <location>
        <begin position="6"/>
        <end position="29"/>
    </location>
</feature>
<protein>
    <submittedName>
        <fullName evidence="4">Prepilin peptidase</fullName>
    </submittedName>
</protein>
<dbReference type="GO" id="GO:0004190">
    <property type="term" value="F:aspartic-type endopeptidase activity"/>
    <property type="evidence" value="ECO:0007669"/>
    <property type="project" value="InterPro"/>
</dbReference>
<reference evidence="4 5" key="1">
    <citation type="submission" date="2019-01" db="EMBL/GenBank/DDBJ databases">
        <title>Genome sequencing of strain FW100M-8.</title>
        <authorList>
            <person name="Heo J."/>
            <person name="Kim S.-J."/>
            <person name="Kim J.-S."/>
            <person name="Hong S.-B."/>
            <person name="Kwon S.-W."/>
        </authorList>
    </citation>
    <scope>NUCLEOTIDE SEQUENCE [LARGE SCALE GENOMIC DNA]</scope>
    <source>
        <strain evidence="4 5">FW100M-8</strain>
    </source>
</reference>
<keyword evidence="2" id="KW-0812">Transmembrane</keyword>
<evidence type="ECO:0000256" key="2">
    <source>
        <dbReference type="SAM" id="Phobius"/>
    </source>
</evidence>
<feature type="transmembrane region" description="Helical" evidence="2">
    <location>
        <begin position="118"/>
        <end position="139"/>
    </location>
</feature>
<feature type="transmembrane region" description="Helical" evidence="2">
    <location>
        <begin position="196"/>
        <end position="214"/>
    </location>
</feature>
<dbReference type="AlphaFoldDB" id="A0A4P6F916"/>
<dbReference type="OrthoDB" id="2087435at2"/>